<dbReference type="Proteomes" id="UP001165427">
    <property type="component" value="Unassembled WGS sequence"/>
</dbReference>
<keyword evidence="2" id="KW-1185">Reference proteome</keyword>
<dbReference type="Pfam" id="PF05573">
    <property type="entry name" value="NosL"/>
    <property type="match status" value="1"/>
</dbReference>
<reference evidence="1" key="1">
    <citation type="submission" date="2022-04" db="EMBL/GenBank/DDBJ databases">
        <title>Desulfatitalea alkaliphila sp. nov., a novel anaerobic sulfate-reducing bacterium isolated from terrestrial mud volcano, Taman Peninsula, Russia.</title>
        <authorList>
            <person name="Khomyakova M.A."/>
            <person name="Merkel A.Y."/>
            <person name="Slobodkin A.I."/>
        </authorList>
    </citation>
    <scope>NUCLEOTIDE SEQUENCE</scope>
    <source>
        <strain evidence="1">M08but</strain>
    </source>
</reference>
<protein>
    <submittedName>
        <fullName evidence="1">Nitrous oxide reductase accessory protein NosL</fullName>
    </submittedName>
</protein>
<sequence length="191" mass="20313">MGSIQNRRIPSIALWLTVAVFGLLLLNAEGLMAGGGPAPAQAPMGEMLRIAPGDGDRCPVCAMFPARRPEAAAALTLEDGTTFYFCSNGCLLRAWLRPMAYLGRPQTAIDRLGVLDFFSGEAVDARGAFFVAGSEVTGPMGPAIVALGREDHVAVLRKRHGGETVFTLEALDDDLWHAISRHRLPADAAAQ</sequence>
<organism evidence="1 2">
    <name type="scientific">Desulfatitalea alkaliphila</name>
    <dbReference type="NCBI Taxonomy" id="2929485"/>
    <lineage>
        <taxon>Bacteria</taxon>
        <taxon>Pseudomonadati</taxon>
        <taxon>Thermodesulfobacteriota</taxon>
        <taxon>Desulfobacteria</taxon>
        <taxon>Desulfobacterales</taxon>
        <taxon>Desulfosarcinaceae</taxon>
        <taxon>Desulfatitalea</taxon>
    </lineage>
</organism>
<evidence type="ECO:0000313" key="1">
    <source>
        <dbReference type="EMBL" id="MCJ8502234.1"/>
    </source>
</evidence>
<dbReference type="PANTHER" id="PTHR41247:SF1">
    <property type="entry name" value="HTH-TYPE TRANSCRIPTIONAL REPRESSOR YCNK"/>
    <property type="match status" value="1"/>
</dbReference>
<accession>A0AA41R3F0</accession>
<gene>
    <name evidence="1" type="ORF">MRX98_16740</name>
</gene>
<comment type="caution">
    <text evidence="1">The sequence shown here is derived from an EMBL/GenBank/DDBJ whole genome shotgun (WGS) entry which is preliminary data.</text>
</comment>
<dbReference type="SUPFAM" id="SSF160387">
    <property type="entry name" value="NosL/MerB-like"/>
    <property type="match status" value="1"/>
</dbReference>
<dbReference type="RefSeq" id="WP_246912674.1">
    <property type="nucleotide sequence ID" value="NZ_JALJRB010000022.1"/>
</dbReference>
<dbReference type="AlphaFoldDB" id="A0AA41R3F0"/>
<dbReference type="InterPro" id="IPR008719">
    <property type="entry name" value="N2O_reductase_NosL"/>
</dbReference>
<dbReference type="PANTHER" id="PTHR41247">
    <property type="entry name" value="HTH-TYPE TRANSCRIPTIONAL REPRESSOR YCNK"/>
    <property type="match status" value="1"/>
</dbReference>
<dbReference type="EMBL" id="JALJRB010000022">
    <property type="protein sequence ID" value="MCJ8502234.1"/>
    <property type="molecule type" value="Genomic_DNA"/>
</dbReference>
<dbReference type="Gene3D" id="3.30.70.2050">
    <property type="match status" value="1"/>
</dbReference>
<proteinExistence type="predicted"/>
<name>A0AA41R3F0_9BACT</name>
<evidence type="ECO:0000313" key="2">
    <source>
        <dbReference type="Proteomes" id="UP001165427"/>
    </source>
</evidence>